<keyword evidence="3" id="KW-1185">Reference proteome</keyword>
<organism evidence="2 3">
    <name type="scientific">Giardia muris</name>
    <dbReference type="NCBI Taxonomy" id="5742"/>
    <lineage>
        <taxon>Eukaryota</taxon>
        <taxon>Metamonada</taxon>
        <taxon>Diplomonadida</taxon>
        <taxon>Hexamitidae</taxon>
        <taxon>Giardiinae</taxon>
        <taxon>Giardia</taxon>
    </lineage>
</organism>
<protein>
    <submittedName>
        <fullName evidence="2">Uncharacterized protein</fullName>
    </submittedName>
</protein>
<sequence length="169" mass="18095">MELRSVLPCPVLIGGVGPGICMRDVLYAPASTGPTSPQHPCRAAGSNGRMDDGEDVDTTIIAMSSLLEFGAATAPQGELLRCTRSFMGAGRGPSGSMLLFHRRRAMTNLQYQRPSAPPHRGLDSEEQARMLEGTCPLCLECEQMVGCNLHCLEAMINHVGRGYIPAVPQ</sequence>
<gene>
    <name evidence="2" type="ORF">GMRT_24079</name>
</gene>
<dbReference type="VEuPathDB" id="GiardiaDB:GMRT_24079"/>
<proteinExistence type="predicted"/>
<dbReference type="EMBL" id="VDLU01000004">
    <property type="protein sequence ID" value="TNJ27074.1"/>
    <property type="molecule type" value="Genomic_DNA"/>
</dbReference>
<reference evidence="2 3" key="1">
    <citation type="submission" date="2019-05" db="EMBL/GenBank/DDBJ databases">
        <title>The compact genome of Giardia muris reveals important steps in the evolution of intestinal protozoan parasites.</title>
        <authorList>
            <person name="Xu F."/>
            <person name="Jimenez-Gonzalez A."/>
            <person name="Einarsson E."/>
            <person name="Astvaldsson A."/>
            <person name="Peirasmaki D."/>
            <person name="Eckmann L."/>
            <person name="Andersson J.O."/>
            <person name="Svard S.G."/>
            <person name="Jerlstrom-Hultqvist J."/>
        </authorList>
    </citation>
    <scope>NUCLEOTIDE SEQUENCE [LARGE SCALE GENOMIC DNA]</scope>
    <source>
        <strain evidence="2 3">Roberts-Thomson</strain>
    </source>
</reference>
<dbReference type="AlphaFoldDB" id="A0A4Z1SMX8"/>
<accession>A0A4Z1SMX8</accession>
<evidence type="ECO:0000313" key="3">
    <source>
        <dbReference type="Proteomes" id="UP000315496"/>
    </source>
</evidence>
<name>A0A4Z1SMX8_GIAMU</name>
<evidence type="ECO:0000313" key="2">
    <source>
        <dbReference type="EMBL" id="TNJ27074.1"/>
    </source>
</evidence>
<comment type="caution">
    <text evidence="2">The sequence shown here is derived from an EMBL/GenBank/DDBJ whole genome shotgun (WGS) entry which is preliminary data.</text>
</comment>
<evidence type="ECO:0000256" key="1">
    <source>
        <dbReference type="SAM" id="MobiDB-lite"/>
    </source>
</evidence>
<dbReference type="Proteomes" id="UP000315496">
    <property type="component" value="Chromosome 4"/>
</dbReference>
<feature type="region of interest" description="Disordered" evidence="1">
    <location>
        <begin position="31"/>
        <end position="52"/>
    </location>
</feature>